<dbReference type="AlphaFoldDB" id="A0A4R3JD50"/>
<evidence type="ECO:0000256" key="1">
    <source>
        <dbReference type="SAM" id="Phobius"/>
    </source>
</evidence>
<dbReference type="RefSeq" id="WP_132245222.1">
    <property type="nucleotide sequence ID" value="NZ_SLZU01000007.1"/>
</dbReference>
<keyword evidence="1" id="KW-0812">Transmembrane</keyword>
<sequence length="99" mass="10191">MIVVQWSALGLGAAAGTLVSAFFFLGLAYGMRSALQGENTIATLAVSAVLRIAALLGIGWFVVTQAGPWAFAGYGIAFFVCRRIATTIARVPVQAGGAK</sequence>
<organism evidence="2 3">
    <name type="scientific">Primorskyibacter sedentarius</name>
    <dbReference type="NCBI Taxonomy" id="745311"/>
    <lineage>
        <taxon>Bacteria</taxon>
        <taxon>Pseudomonadati</taxon>
        <taxon>Pseudomonadota</taxon>
        <taxon>Alphaproteobacteria</taxon>
        <taxon>Rhodobacterales</taxon>
        <taxon>Roseobacteraceae</taxon>
        <taxon>Primorskyibacter</taxon>
    </lineage>
</organism>
<keyword evidence="3" id="KW-1185">Reference proteome</keyword>
<gene>
    <name evidence="2" type="ORF">EDD52_107158</name>
</gene>
<proteinExistence type="predicted"/>
<feature type="transmembrane region" description="Helical" evidence="1">
    <location>
        <begin position="69"/>
        <end position="85"/>
    </location>
</feature>
<dbReference type="EMBL" id="SLZU01000007">
    <property type="protein sequence ID" value="TCS63325.1"/>
    <property type="molecule type" value="Genomic_DNA"/>
</dbReference>
<name>A0A4R3JD50_9RHOB</name>
<protein>
    <recommendedName>
        <fullName evidence="4">F1F0 ATPase subunit 2</fullName>
    </recommendedName>
</protein>
<evidence type="ECO:0000313" key="2">
    <source>
        <dbReference type="EMBL" id="TCS63325.1"/>
    </source>
</evidence>
<comment type="caution">
    <text evidence="2">The sequence shown here is derived from an EMBL/GenBank/DDBJ whole genome shotgun (WGS) entry which is preliminary data.</text>
</comment>
<accession>A0A4R3JD50</accession>
<keyword evidence="1" id="KW-1133">Transmembrane helix</keyword>
<dbReference type="OrthoDB" id="6168710at2"/>
<feature type="transmembrane region" description="Helical" evidence="1">
    <location>
        <begin position="6"/>
        <end position="29"/>
    </location>
</feature>
<dbReference type="Proteomes" id="UP000295696">
    <property type="component" value="Unassembled WGS sequence"/>
</dbReference>
<keyword evidence="1" id="KW-0472">Membrane</keyword>
<evidence type="ECO:0000313" key="3">
    <source>
        <dbReference type="Proteomes" id="UP000295696"/>
    </source>
</evidence>
<reference evidence="2 3" key="1">
    <citation type="submission" date="2019-03" db="EMBL/GenBank/DDBJ databases">
        <title>Genomic Encyclopedia of Type Strains, Phase IV (KMG-IV): sequencing the most valuable type-strain genomes for metagenomic binning, comparative biology and taxonomic classification.</title>
        <authorList>
            <person name="Goeker M."/>
        </authorList>
    </citation>
    <scope>NUCLEOTIDE SEQUENCE [LARGE SCALE GENOMIC DNA]</scope>
    <source>
        <strain evidence="2 3">DSM 104836</strain>
    </source>
</reference>
<evidence type="ECO:0008006" key="4">
    <source>
        <dbReference type="Google" id="ProtNLM"/>
    </source>
</evidence>